<accession>A0ABD2P691</accession>
<evidence type="ECO:0000313" key="1">
    <source>
        <dbReference type="EMBL" id="KAL3286172.1"/>
    </source>
</evidence>
<organism evidence="1 2">
    <name type="scientific">Cryptolaemus montrouzieri</name>
    <dbReference type="NCBI Taxonomy" id="559131"/>
    <lineage>
        <taxon>Eukaryota</taxon>
        <taxon>Metazoa</taxon>
        <taxon>Ecdysozoa</taxon>
        <taxon>Arthropoda</taxon>
        <taxon>Hexapoda</taxon>
        <taxon>Insecta</taxon>
        <taxon>Pterygota</taxon>
        <taxon>Neoptera</taxon>
        <taxon>Endopterygota</taxon>
        <taxon>Coleoptera</taxon>
        <taxon>Polyphaga</taxon>
        <taxon>Cucujiformia</taxon>
        <taxon>Coccinelloidea</taxon>
        <taxon>Coccinellidae</taxon>
        <taxon>Scymninae</taxon>
        <taxon>Scymnini</taxon>
        <taxon>Cryptolaemus</taxon>
    </lineage>
</organism>
<keyword evidence="2" id="KW-1185">Reference proteome</keyword>
<protein>
    <submittedName>
        <fullName evidence="1">Uncharacterized protein</fullName>
    </submittedName>
</protein>
<comment type="caution">
    <text evidence="1">The sequence shown here is derived from an EMBL/GenBank/DDBJ whole genome shotgun (WGS) entry which is preliminary data.</text>
</comment>
<evidence type="ECO:0000313" key="2">
    <source>
        <dbReference type="Proteomes" id="UP001516400"/>
    </source>
</evidence>
<dbReference type="Proteomes" id="UP001516400">
    <property type="component" value="Unassembled WGS sequence"/>
</dbReference>
<proteinExistence type="predicted"/>
<dbReference type="AlphaFoldDB" id="A0ABD2P691"/>
<sequence length="133" mass="15536">MLQTCLQKLEQQSELIDKQYQFIQENIADKDVIKQPKKNYSEVLMIKLVQQRKSKVIRAELAEKIEPAELGVGISSMKNFKKASEELGNKYKMEKATSEMTINQIERSSYENEKIIEVINKQNDLRIGYHQVE</sequence>
<dbReference type="EMBL" id="JABFTP020000185">
    <property type="protein sequence ID" value="KAL3286172.1"/>
    <property type="molecule type" value="Genomic_DNA"/>
</dbReference>
<name>A0ABD2P691_9CUCU</name>
<reference evidence="1 2" key="1">
    <citation type="journal article" date="2021" name="BMC Biol.">
        <title>Horizontally acquired antibacterial genes associated with adaptive radiation of ladybird beetles.</title>
        <authorList>
            <person name="Li H.S."/>
            <person name="Tang X.F."/>
            <person name="Huang Y.H."/>
            <person name="Xu Z.Y."/>
            <person name="Chen M.L."/>
            <person name="Du X.Y."/>
            <person name="Qiu B.Y."/>
            <person name="Chen P.T."/>
            <person name="Zhang W."/>
            <person name="Slipinski A."/>
            <person name="Escalona H.E."/>
            <person name="Waterhouse R.M."/>
            <person name="Zwick A."/>
            <person name="Pang H."/>
        </authorList>
    </citation>
    <scope>NUCLEOTIDE SEQUENCE [LARGE SCALE GENOMIC DNA]</scope>
    <source>
        <strain evidence="1">SYSU2018</strain>
    </source>
</reference>
<gene>
    <name evidence="1" type="ORF">HHI36_000684</name>
</gene>